<dbReference type="PANTHER" id="PTHR37423">
    <property type="entry name" value="SOLUBLE LYTIC MUREIN TRANSGLYCOSYLASE-RELATED"/>
    <property type="match status" value="1"/>
</dbReference>
<dbReference type="EMBL" id="QFPN01000005">
    <property type="protein sequence ID" value="PZQ14956.1"/>
    <property type="molecule type" value="Genomic_DNA"/>
</dbReference>
<reference evidence="6 7" key="1">
    <citation type="submission" date="2017-08" db="EMBL/GenBank/DDBJ databases">
        <title>Infants hospitalized years apart are colonized by the same room-sourced microbial strains.</title>
        <authorList>
            <person name="Brooks B."/>
            <person name="Olm M.R."/>
            <person name="Firek B.A."/>
            <person name="Baker R."/>
            <person name="Thomas B.C."/>
            <person name="Morowitz M.J."/>
            <person name="Banfield J.F."/>
        </authorList>
    </citation>
    <scope>NUCLEOTIDE SEQUENCE [LARGE SCALE GENOMIC DNA]</scope>
    <source>
        <strain evidence="6">S2_005_003_R2_43</strain>
    </source>
</reference>
<keyword evidence="3 4" id="KW-0732">Signal</keyword>
<dbReference type="Pfam" id="PF01464">
    <property type="entry name" value="SLT"/>
    <property type="match status" value="1"/>
</dbReference>
<evidence type="ECO:0000256" key="1">
    <source>
        <dbReference type="ARBA" id="ARBA00007734"/>
    </source>
</evidence>
<dbReference type="Proteomes" id="UP000249577">
    <property type="component" value="Unassembled WGS sequence"/>
</dbReference>
<evidence type="ECO:0000256" key="2">
    <source>
        <dbReference type="ARBA" id="ARBA00009387"/>
    </source>
</evidence>
<name>A0A2W5KCV3_ANCNO</name>
<dbReference type="SUPFAM" id="SSF53955">
    <property type="entry name" value="Lysozyme-like"/>
    <property type="match status" value="1"/>
</dbReference>
<gene>
    <name evidence="6" type="ORF">DI565_10970</name>
</gene>
<dbReference type="PANTHER" id="PTHR37423:SF2">
    <property type="entry name" value="MEMBRANE-BOUND LYTIC MUREIN TRANSGLYCOSYLASE C"/>
    <property type="match status" value="1"/>
</dbReference>
<dbReference type="InterPro" id="IPR023346">
    <property type="entry name" value="Lysozyme-like_dom_sf"/>
</dbReference>
<sequence>MRSLSFLLRGVAAVALLSSVAPLAAAPVGGKPEPLPEERFVPAAAGDSDAFSAETMKSAEIVLAYDATSTGSISTSSRVAPSASVSANDVALIRAAITAFERGDTSGAMAVKAQLADPGAVALVDWLGVRLASRQVGFTRIDAFYRAHRDWPMASWVRRRAEEALWLENVSPGTVRGFFAANGKPERPEGRLALARALLAGGDKAQAAAVARQAWRRDALDGSLEQQALQTFGPLLTVADHRARAEGRFLADEVEAGMRAANRVGGSYLAIAKARAAVIRKLPSAGALIAAVPSGARSDPGYLFTVAKFNRRAGRAREAAAALNAAPRGAALVDPDAWSIERRVIARDLLDDGDAKLAYQTLARDDAEDDSAKIENDVLAGFIALRALGDAKTAYRHFAAVHKEATIPGTASRALYWQGRALEAMGDQGSARAAYERAARYVTSYYGQISRARLGLKDIPIRSLPQPSATDRATFGSRLSVRAIDLLYRADQKELALPLAGALASDLKSAGEVVLLGALSQKYKDARTTLVIGRAGLNNGLPVDALAYPTNGIPSFKAVGPAIETPVVHAIARQESAFNPQAVSHANARGLLQLLPTTAARTARSAGVAFDARRLTTDAAFNAQLGAAHLGELAEKYDGSYVMVFAAYNAGPARVLEWVQRYGDPRKPEVDAVDWVERIPFTETRNYVQRVMENTQVYRARLNGRTALLIERDMARGAHR</sequence>
<evidence type="ECO:0000256" key="4">
    <source>
        <dbReference type="SAM" id="SignalP"/>
    </source>
</evidence>
<comment type="similarity">
    <text evidence="1">Belongs to the transglycosylase Slt family.</text>
</comment>
<organism evidence="6 7">
    <name type="scientific">Ancylobacter novellus</name>
    <name type="common">Thiobacillus novellus</name>
    <dbReference type="NCBI Taxonomy" id="921"/>
    <lineage>
        <taxon>Bacteria</taxon>
        <taxon>Pseudomonadati</taxon>
        <taxon>Pseudomonadota</taxon>
        <taxon>Alphaproteobacteria</taxon>
        <taxon>Hyphomicrobiales</taxon>
        <taxon>Xanthobacteraceae</taxon>
        <taxon>Ancylobacter</taxon>
    </lineage>
</organism>
<dbReference type="GO" id="GO:0016020">
    <property type="term" value="C:membrane"/>
    <property type="evidence" value="ECO:0007669"/>
    <property type="project" value="InterPro"/>
</dbReference>
<proteinExistence type="inferred from homology"/>
<evidence type="ECO:0000256" key="3">
    <source>
        <dbReference type="ARBA" id="ARBA00022729"/>
    </source>
</evidence>
<dbReference type="GO" id="GO:0004553">
    <property type="term" value="F:hydrolase activity, hydrolyzing O-glycosyl compounds"/>
    <property type="evidence" value="ECO:0007669"/>
    <property type="project" value="InterPro"/>
</dbReference>
<dbReference type="GO" id="GO:0000270">
    <property type="term" value="P:peptidoglycan metabolic process"/>
    <property type="evidence" value="ECO:0007669"/>
    <property type="project" value="InterPro"/>
</dbReference>
<evidence type="ECO:0000313" key="7">
    <source>
        <dbReference type="Proteomes" id="UP000249577"/>
    </source>
</evidence>
<dbReference type="PROSITE" id="PS00922">
    <property type="entry name" value="TRANSGLYCOSYLASE"/>
    <property type="match status" value="1"/>
</dbReference>
<dbReference type="InterPro" id="IPR008939">
    <property type="entry name" value="Lytic_TGlycosylase_superhlx_U"/>
</dbReference>
<feature type="chain" id="PRO_5015893233" description="Transglycosylase SLT domain-containing protein" evidence="4">
    <location>
        <begin position="26"/>
        <end position="720"/>
    </location>
</feature>
<accession>A0A2W5KCV3</accession>
<comment type="similarity">
    <text evidence="2">Belongs to the virb1 family.</text>
</comment>
<evidence type="ECO:0000313" key="6">
    <source>
        <dbReference type="EMBL" id="PZQ14956.1"/>
    </source>
</evidence>
<dbReference type="AlphaFoldDB" id="A0A2W5KCV3"/>
<feature type="signal peptide" evidence="4">
    <location>
        <begin position="1"/>
        <end position="25"/>
    </location>
</feature>
<dbReference type="InterPro" id="IPR000189">
    <property type="entry name" value="Transglyc_AS"/>
</dbReference>
<evidence type="ECO:0000259" key="5">
    <source>
        <dbReference type="Pfam" id="PF01464"/>
    </source>
</evidence>
<dbReference type="GO" id="GO:0042597">
    <property type="term" value="C:periplasmic space"/>
    <property type="evidence" value="ECO:0007669"/>
    <property type="project" value="InterPro"/>
</dbReference>
<feature type="domain" description="Transglycosylase SLT" evidence="5">
    <location>
        <begin position="561"/>
        <end position="666"/>
    </location>
</feature>
<dbReference type="SUPFAM" id="SSF48435">
    <property type="entry name" value="Bacterial muramidases"/>
    <property type="match status" value="1"/>
</dbReference>
<dbReference type="GO" id="GO:0008933">
    <property type="term" value="F:peptidoglycan lytic transglycosylase activity"/>
    <property type="evidence" value="ECO:0007669"/>
    <property type="project" value="InterPro"/>
</dbReference>
<dbReference type="InterPro" id="IPR008258">
    <property type="entry name" value="Transglycosylase_SLT_dom_1"/>
</dbReference>
<dbReference type="Gene3D" id="1.25.20.10">
    <property type="entry name" value="Bacterial muramidases"/>
    <property type="match status" value="1"/>
</dbReference>
<dbReference type="Gene3D" id="1.10.530.10">
    <property type="match status" value="1"/>
</dbReference>
<protein>
    <recommendedName>
        <fullName evidence="5">Transglycosylase SLT domain-containing protein</fullName>
    </recommendedName>
</protein>
<dbReference type="CDD" id="cd13401">
    <property type="entry name" value="Slt70-like"/>
    <property type="match status" value="1"/>
</dbReference>
<comment type="caution">
    <text evidence="6">The sequence shown here is derived from an EMBL/GenBank/DDBJ whole genome shotgun (WGS) entry which is preliminary data.</text>
</comment>